<dbReference type="InterPro" id="IPR007169">
    <property type="entry name" value="RemA-like"/>
</dbReference>
<proteinExistence type="predicted"/>
<name>A0AB35IL77_9FIRM</name>
<sequence>MAEIYRVYERPNEMVTIVGSLAQISANAVELLISFESKNAKDIMLDAVKENKFIPLITKPEKIKTLVITKDGKVYPSTFSMSALSSRIYKATTKDYYKKELNIITR</sequence>
<accession>A0AB35IL77</accession>
<organism evidence="1 2">
    <name type="scientific">Thomasclavelia ramosa</name>
    <dbReference type="NCBI Taxonomy" id="1547"/>
    <lineage>
        <taxon>Bacteria</taxon>
        <taxon>Bacillati</taxon>
        <taxon>Bacillota</taxon>
        <taxon>Erysipelotrichia</taxon>
        <taxon>Erysipelotrichales</taxon>
        <taxon>Coprobacillaceae</taxon>
        <taxon>Thomasclavelia</taxon>
    </lineage>
</organism>
<evidence type="ECO:0000313" key="1">
    <source>
        <dbReference type="EMBL" id="MDB7084867.1"/>
    </source>
</evidence>
<protein>
    <submittedName>
        <fullName evidence="1">DUF370 domain-containing protein</fullName>
    </submittedName>
</protein>
<gene>
    <name evidence="1" type="ORF">PM738_13735</name>
</gene>
<dbReference type="EMBL" id="JAQLKE010000026">
    <property type="protein sequence ID" value="MDB7084867.1"/>
    <property type="molecule type" value="Genomic_DNA"/>
</dbReference>
<dbReference type="Pfam" id="PF04025">
    <property type="entry name" value="RemA-like"/>
    <property type="match status" value="1"/>
</dbReference>
<evidence type="ECO:0000313" key="2">
    <source>
        <dbReference type="Proteomes" id="UP001211987"/>
    </source>
</evidence>
<reference evidence="1" key="1">
    <citation type="submission" date="2023-01" db="EMBL/GenBank/DDBJ databases">
        <title>Human gut microbiome strain richness.</title>
        <authorList>
            <person name="Chen-Liaw A."/>
        </authorList>
    </citation>
    <scope>NUCLEOTIDE SEQUENCE</scope>
    <source>
        <strain evidence="1">1001217st2_G6_1001217B_191108</strain>
    </source>
</reference>
<dbReference type="Proteomes" id="UP001211987">
    <property type="component" value="Unassembled WGS sequence"/>
</dbReference>
<comment type="caution">
    <text evidence="1">The sequence shown here is derived from an EMBL/GenBank/DDBJ whole genome shotgun (WGS) entry which is preliminary data.</text>
</comment>
<dbReference type="RefSeq" id="WP_272019060.1">
    <property type="nucleotide sequence ID" value="NZ_JAQLKE010000026.1"/>
</dbReference>
<dbReference type="AlphaFoldDB" id="A0AB35IL77"/>